<evidence type="ECO:0000313" key="4">
    <source>
        <dbReference type="Proteomes" id="UP000191812"/>
    </source>
</evidence>
<comment type="caution">
    <text evidence="3">The sequence shown here is derived from an EMBL/GenBank/DDBJ whole genome shotgun (WGS) entry which is preliminary data.</text>
</comment>
<keyword evidence="1" id="KW-1133">Transmembrane helix</keyword>
<gene>
    <name evidence="3" type="ORF">AGR13a_Lc80040</name>
</gene>
<name>A0ABP2BPA1_9HYPH</name>
<keyword evidence="4" id="KW-1185">Reference proteome</keyword>
<protein>
    <submittedName>
        <fullName evidence="3">Acetyltransferase</fullName>
    </submittedName>
</protein>
<feature type="transmembrane region" description="Helical" evidence="1">
    <location>
        <begin position="331"/>
        <end position="351"/>
    </location>
</feature>
<feature type="transmembrane region" description="Helical" evidence="1">
    <location>
        <begin position="97"/>
        <end position="117"/>
    </location>
</feature>
<keyword evidence="1" id="KW-0812">Transmembrane</keyword>
<dbReference type="InterPro" id="IPR002656">
    <property type="entry name" value="Acyl_transf_3_dom"/>
</dbReference>
<feature type="transmembrane region" description="Helical" evidence="1">
    <location>
        <begin position="21"/>
        <end position="40"/>
    </location>
</feature>
<keyword evidence="1" id="KW-0472">Membrane</keyword>
<dbReference type="Proteomes" id="UP000191812">
    <property type="component" value="Unassembled WGS sequence"/>
</dbReference>
<accession>A0ABP2BPA1</accession>
<feature type="domain" description="Acyltransferase 3" evidence="2">
    <location>
        <begin position="22"/>
        <end position="344"/>
    </location>
</feature>
<sequence length="373" mass="40653">MEMIAQTSKKPPVTGSQRLDVLQILRAAAAAMIVALHAHANWEFSLFPLPTTKLGAGVDLFFVISGFVIVYASRPYFATPGGRSAFFLRRLIRILPLYWFALTLRLVALAAAAFLGVKAFPSLQAILTSYFFIPHDSMGYGDAYPFPILDLGWTLNYEMFFYVVFAFFIVLPLERAVWATAGTLCAGVLIGAVFDLALPFSFWLQPIVLEFVAGMVLAVLFLRGLRLPAVIGFAAAVSGLAIWALVDLSMFESYGNPGFYSFPRLFVLGGGAILLMVAATLTRGITLPRVAQPLAALGDSSYALYLLHPFIFLGFKGALGALALPQAWNNGVYLAVVVSTIAIAHAFHRFVEMPTTAWLRDRIIAPRTKIAVS</sequence>
<proteinExistence type="predicted"/>
<feature type="transmembrane region" description="Helical" evidence="1">
    <location>
        <begin position="258"/>
        <end position="281"/>
    </location>
</feature>
<feature type="transmembrane region" description="Helical" evidence="1">
    <location>
        <begin position="176"/>
        <end position="194"/>
    </location>
</feature>
<feature type="transmembrane region" description="Helical" evidence="1">
    <location>
        <begin position="151"/>
        <end position="171"/>
    </location>
</feature>
<dbReference type="EMBL" id="FBWH01000047">
    <property type="protein sequence ID" value="CUX62175.1"/>
    <property type="molecule type" value="Genomic_DNA"/>
</dbReference>
<feature type="transmembrane region" description="Helical" evidence="1">
    <location>
        <begin position="60"/>
        <end position="77"/>
    </location>
</feature>
<feature type="transmembrane region" description="Helical" evidence="1">
    <location>
        <begin position="302"/>
        <end position="325"/>
    </location>
</feature>
<feature type="transmembrane region" description="Helical" evidence="1">
    <location>
        <begin position="229"/>
        <end position="246"/>
    </location>
</feature>
<dbReference type="Pfam" id="PF01757">
    <property type="entry name" value="Acyl_transf_3"/>
    <property type="match status" value="1"/>
</dbReference>
<evidence type="ECO:0000313" key="3">
    <source>
        <dbReference type="EMBL" id="CUX62175.1"/>
    </source>
</evidence>
<evidence type="ECO:0000256" key="1">
    <source>
        <dbReference type="SAM" id="Phobius"/>
    </source>
</evidence>
<evidence type="ECO:0000259" key="2">
    <source>
        <dbReference type="Pfam" id="PF01757"/>
    </source>
</evidence>
<dbReference type="InterPro" id="IPR050879">
    <property type="entry name" value="Acyltransferase_3"/>
</dbReference>
<organism evidence="3 4">
    <name type="scientific">Agrobacterium genomosp. 13 str. CFBP 6927</name>
    <dbReference type="NCBI Taxonomy" id="1183428"/>
    <lineage>
        <taxon>Bacteria</taxon>
        <taxon>Pseudomonadati</taxon>
        <taxon>Pseudomonadota</taxon>
        <taxon>Alphaproteobacteria</taxon>
        <taxon>Hyphomicrobiales</taxon>
        <taxon>Rhizobiaceae</taxon>
        <taxon>Rhizobium/Agrobacterium group</taxon>
        <taxon>Agrobacterium</taxon>
        <taxon>Agrobacterium tumefaciens complex</taxon>
    </lineage>
</organism>
<feature type="transmembrane region" description="Helical" evidence="1">
    <location>
        <begin position="200"/>
        <end position="222"/>
    </location>
</feature>
<dbReference type="PANTHER" id="PTHR23028:SF131">
    <property type="entry name" value="BLR2367 PROTEIN"/>
    <property type="match status" value="1"/>
</dbReference>
<reference evidence="3 4" key="1">
    <citation type="submission" date="2016-01" db="EMBL/GenBank/DDBJ databases">
        <authorList>
            <person name="Regsiter A."/>
            <person name="william w."/>
        </authorList>
    </citation>
    <scope>NUCLEOTIDE SEQUENCE [LARGE SCALE GENOMIC DNA]</scope>
    <source>
        <strain evidence="3 4">CFBP 6927</strain>
    </source>
</reference>
<dbReference type="PANTHER" id="PTHR23028">
    <property type="entry name" value="ACETYLTRANSFERASE"/>
    <property type="match status" value="1"/>
</dbReference>